<organism evidence="4 5">
    <name type="scientific">Corynebacterium yudongzhengii</name>
    <dbReference type="NCBI Taxonomy" id="2080740"/>
    <lineage>
        <taxon>Bacteria</taxon>
        <taxon>Bacillati</taxon>
        <taxon>Actinomycetota</taxon>
        <taxon>Actinomycetes</taxon>
        <taxon>Mycobacteriales</taxon>
        <taxon>Corynebacteriaceae</taxon>
        <taxon>Corynebacterium</taxon>
    </lineage>
</organism>
<proteinExistence type="predicted"/>
<keyword evidence="2" id="KW-0472">Membrane</keyword>
<evidence type="ECO:0008006" key="6">
    <source>
        <dbReference type="Google" id="ProtNLM"/>
    </source>
</evidence>
<dbReference type="Proteomes" id="UP000244989">
    <property type="component" value="Unassembled WGS sequence"/>
</dbReference>
<feature type="chain" id="PRO_5038873122" description="Secreted protein" evidence="3">
    <location>
        <begin position="31"/>
        <end position="818"/>
    </location>
</feature>
<accession>A0A2U1T4K2</accession>
<sequence length="818" mass="86509">MSRLRRLARRALVAGTAGVVSALSALSAPAVPALPPATPMSPDEDASREYWVSPATRPGEEDPMVELDLVNTNVTGADPARPGGEITLTLTVTNNSGETLESLTATPQRAEQVATVSEGRATLAAESTTYGYYGESTTLEPLSPGESREITLTVATDPEAESTLSITEDGLYPVLVSLQGIDPALGTTELITTERMLLPVGTPRPAEAQGMSMIMPVTAEVDIVPGETGSAPDTQPLRLASEQLAGELAPGGRLDELLDAHDTATHPQTLCLALDPELVDVVQRMSEGYTVSETRPGTSRPERLRDSWGSNANEDPGEPGTGSADAAAFIERLRAIAAQHCVISLPWAAADPNAVAGTNSQWLMRETVERGPAVLHRILGTPGMLNTVITPTGYVTPPAAPALRWADHESSQVAADGMAPAWERAVANPEAPPPERPNEVRVLVADNTIFGGATPGRFQPLTDTVTAVTYHDALAATLAATGEHPATVGYANPQSRYRLIDDSPRARNLTASGALQLASVDNSEQPVLAQLPLTLSPETARELIATADRLIDDGAARPLPVADYLTPTPEEEQRLNEAAPLSETGPEGFGSPFVDPGTYAETEILQARQQADYTGDLTRILANDPALALTRYAYTLPLRRDQIRALAVPGRNAASLFDDRVATTAHLLDGNGAMLQELRQSIVLLPPGNVFTRTSDNSPLLIVAENRLPLPVEAAIDYEVDVPGARLSTPEVIRIPAHGSITVEMTADLPAEADRSQVRMWLATDDGAHISAPVSVTVQTRGGTSTIIFAGLLLGIVAMVAVIRTIRARRRARGPDTG</sequence>
<keyword evidence="2" id="KW-0812">Transmembrane</keyword>
<gene>
    <name evidence="4" type="ORF">DF222_10170</name>
</gene>
<feature type="signal peptide" evidence="3">
    <location>
        <begin position="1"/>
        <end position="30"/>
    </location>
</feature>
<dbReference type="RefSeq" id="WP_108432482.1">
    <property type="nucleotide sequence ID" value="NZ_CP026947.1"/>
</dbReference>
<reference evidence="5" key="1">
    <citation type="submission" date="2018-04" db="EMBL/GenBank/DDBJ databases">
        <authorList>
            <person name="Liu S."/>
            <person name="Wang Z."/>
            <person name="Li J."/>
        </authorList>
    </citation>
    <scope>NUCLEOTIDE SEQUENCE [LARGE SCALE GENOMIC DNA]</scope>
    <source>
        <strain evidence="5">2189</strain>
    </source>
</reference>
<protein>
    <recommendedName>
        <fullName evidence="6">Secreted protein</fullName>
    </recommendedName>
</protein>
<dbReference type="AlphaFoldDB" id="A0A2U1T4K2"/>
<feature type="transmembrane region" description="Helical" evidence="2">
    <location>
        <begin position="783"/>
        <end position="803"/>
    </location>
</feature>
<dbReference type="InterPro" id="IPR006311">
    <property type="entry name" value="TAT_signal"/>
</dbReference>
<dbReference type="EMBL" id="QEEZ01000024">
    <property type="protein sequence ID" value="PWC00930.1"/>
    <property type="molecule type" value="Genomic_DNA"/>
</dbReference>
<comment type="caution">
    <text evidence="4">The sequence shown here is derived from an EMBL/GenBank/DDBJ whole genome shotgun (WGS) entry which is preliminary data.</text>
</comment>
<evidence type="ECO:0000313" key="5">
    <source>
        <dbReference type="Proteomes" id="UP000244989"/>
    </source>
</evidence>
<feature type="region of interest" description="Disordered" evidence="1">
    <location>
        <begin position="569"/>
        <end position="595"/>
    </location>
</feature>
<keyword evidence="5" id="KW-1185">Reference proteome</keyword>
<feature type="region of interest" description="Disordered" evidence="1">
    <location>
        <begin position="289"/>
        <end position="324"/>
    </location>
</feature>
<dbReference type="KEGG" id="cyz:C3B44_11505"/>
<name>A0A2U1T4K2_9CORY</name>
<evidence type="ECO:0000256" key="2">
    <source>
        <dbReference type="SAM" id="Phobius"/>
    </source>
</evidence>
<dbReference type="PROSITE" id="PS51318">
    <property type="entry name" value="TAT"/>
    <property type="match status" value="1"/>
</dbReference>
<evidence type="ECO:0000256" key="3">
    <source>
        <dbReference type="SAM" id="SignalP"/>
    </source>
</evidence>
<evidence type="ECO:0000313" key="4">
    <source>
        <dbReference type="EMBL" id="PWC00930.1"/>
    </source>
</evidence>
<keyword evidence="3" id="KW-0732">Signal</keyword>
<evidence type="ECO:0000256" key="1">
    <source>
        <dbReference type="SAM" id="MobiDB-lite"/>
    </source>
</evidence>
<keyword evidence="2" id="KW-1133">Transmembrane helix</keyword>
<dbReference type="OrthoDB" id="3797035at2"/>